<feature type="transmembrane region" description="Helical" evidence="1">
    <location>
        <begin position="404"/>
        <end position="425"/>
    </location>
</feature>
<keyword evidence="1" id="KW-1133">Transmembrane helix</keyword>
<keyword evidence="1" id="KW-0472">Membrane</keyword>
<feature type="transmembrane region" description="Helical" evidence="1">
    <location>
        <begin position="305"/>
        <end position="324"/>
    </location>
</feature>
<reference evidence="2 3" key="1">
    <citation type="submission" date="2019-01" db="EMBL/GenBank/DDBJ databases">
        <title>Complete genome sequence of Cohnella hallensis HS21 isolated from Korean fir (Abies koreana) rhizospheric soil.</title>
        <authorList>
            <person name="Jiang L."/>
            <person name="Kang S.W."/>
            <person name="Kim S."/>
            <person name="Jung J."/>
            <person name="Kim C.Y."/>
            <person name="Kim D.H."/>
            <person name="Kim S.W."/>
            <person name="Lee J."/>
        </authorList>
    </citation>
    <scope>NUCLEOTIDE SEQUENCE [LARGE SCALE GENOMIC DNA]</scope>
    <source>
        <strain evidence="2 3">HS21</strain>
    </source>
</reference>
<dbReference type="Proteomes" id="UP000289856">
    <property type="component" value="Chromosome"/>
</dbReference>
<feature type="transmembrane region" description="Helical" evidence="1">
    <location>
        <begin position="445"/>
        <end position="469"/>
    </location>
</feature>
<name>A0A3T1DF55_9BACL</name>
<keyword evidence="1" id="KW-0812">Transmembrane</keyword>
<evidence type="ECO:0000313" key="2">
    <source>
        <dbReference type="EMBL" id="BBI36760.1"/>
    </source>
</evidence>
<gene>
    <name evidence="2" type="ORF">KCTCHS21_61590</name>
</gene>
<dbReference type="AlphaFoldDB" id="A0A3T1DF55"/>
<evidence type="ECO:0000313" key="3">
    <source>
        <dbReference type="Proteomes" id="UP000289856"/>
    </source>
</evidence>
<sequence>MIIAQSEDPLLHKAIFQFIFPFSLEKNCQDQMRESLVTEEYVPFRLGDRGMENRFYGPNNRISHRDMERYYLPFTNHVLFPNREDPEAFRRLTKALNIKATLHSTQLHLEFTVYSVDIVLCPFNTGFLTIRTEINPDQKVAYSQALEFGDRMRHLQDTNKLDLNTVIECNGCSYNEVEDFVFQVVTPRVLAFIDRSPMEGAHFEKLPFFMDERMFVIGFCSLPEDCDITVLHRYRAGRLDGIDLLGNARVGASHIPYMEHYCDKFEYDRWAPNTYYLTDETNFICLTREKKENSNRLANQMYGEYYYGLMLNLFHRIVLLKLSIAYSQVQLERKQEHTQDLIRDITCFSAKYYFVEIVAQTQGREIFHQLRNVYGNDELFEDVKQTLNDLYKYQETRTSKQSSYLLTILTIYTVISGIYGMNLVIEDLDGSFNWSFLMKYSAYQWIAFVVTFSGLAVAFLLVIGVLWQWGRDFIRRHNKN</sequence>
<evidence type="ECO:0000256" key="1">
    <source>
        <dbReference type="SAM" id="Phobius"/>
    </source>
</evidence>
<proteinExistence type="predicted"/>
<accession>A0A3T1DF55</accession>
<keyword evidence="3" id="KW-1185">Reference proteome</keyword>
<dbReference type="KEGG" id="cohn:KCTCHS21_61590"/>
<protein>
    <submittedName>
        <fullName evidence="2">Uncharacterized protein</fullName>
    </submittedName>
</protein>
<dbReference type="OrthoDB" id="1947873at2"/>
<dbReference type="EMBL" id="AP019400">
    <property type="protein sequence ID" value="BBI36760.1"/>
    <property type="molecule type" value="Genomic_DNA"/>
</dbReference>
<organism evidence="2 3">
    <name type="scientific">Cohnella abietis</name>
    <dbReference type="NCBI Taxonomy" id="2507935"/>
    <lineage>
        <taxon>Bacteria</taxon>
        <taxon>Bacillati</taxon>
        <taxon>Bacillota</taxon>
        <taxon>Bacilli</taxon>
        <taxon>Bacillales</taxon>
        <taxon>Paenibacillaceae</taxon>
        <taxon>Cohnella</taxon>
    </lineage>
</organism>